<dbReference type="GO" id="GO:0005524">
    <property type="term" value="F:ATP binding"/>
    <property type="evidence" value="ECO:0007669"/>
    <property type="project" value="InterPro"/>
</dbReference>
<feature type="domain" description="DNA mismatch repair protein MutS-like N-terminal" evidence="1">
    <location>
        <begin position="9"/>
        <end position="47"/>
    </location>
</feature>
<proteinExistence type="predicted"/>
<dbReference type="InterPro" id="IPR007860">
    <property type="entry name" value="DNA_mmatch_repair_MutS_con_dom"/>
</dbReference>
<evidence type="ECO:0000259" key="2">
    <source>
        <dbReference type="Pfam" id="PF05188"/>
    </source>
</evidence>
<dbReference type="Gene3D" id="3.30.420.110">
    <property type="entry name" value="MutS, connector domain"/>
    <property type="match status" value="1"/>
</dbReference>
<dbReference type="InterPro" id="IPR007695">
    <property type="entry name" value="DNA_mismatch_repair_MutS-lik_N"/>
</dbReference>
<evidence type="ECO:0000313" key="4">
    <source>
        <dbReference type="Proteomes" id="UP001293593"/>
    </source>
</evidence>
<dbReference type="SUPFAM" id="SSF55271">
    <property type="entry name" value="DNA repair protein MutS, domain I"/>
    <property type="match status" value="1"/>
</dbReference>
<dbReference type="Pfam" id="PF01624">
    <property type="entry name" value="MutS_I"/>
    <property type="match status" value="1"/>
</dbReference>
<accession>A0AAE1MM21</accession>
<evidence type="ECO:0000313" key="3">
    <source>
        <dbReference type="EMBL" id="KAK4265511.1"/>
    </source>
</evidence>
<dbReference type="InterPro" id="IPR016151">
    <property type="entry name" value="DNA_mismatch_repair_MutS_N"/>
</dbReference>
<protein>
    <submittedName>
        <fullName evidence="3">Uncharacterized protein</fullName>
    </submittedName>
</protein>
<keyword evidence="4" id="KW-1185">Reference proteome</keyword>
<dbReference type="Pfam" id="PF05188">
    <property type="entry name" value="MutS_II"/>
    <property type="match status" value="1"/>
</dbReference>
<gene>
    <name evidence="3" type="ORF">QN277_026557</name>
</gene>
<reference evidence="3" key="1">
    <citation type="submission" date="2023-10" db="EMBL/GenBank/DDBJ databases">
        <title>Chromosome-level genome of the transformable northern wattle, Acacia crassicarpa.</title>
        <authorList>
            <person name="Massaro I."/>
            <person name="Sinha N.R."/>
            <person name="Poethig S."/>
            <person name="Leichty A.R."/>
        </authorList>
    </citation>
    <scope>NUCLEOTIDE SEQUENCE</scope>
    <source>
        <strain evidence="3">Acra3RX</strain>
        <tissue evidence="3">Leaf</tissue>
    </source>
</reference>
<comment type="caution">
    <text evidence="3">The sequence shown here is derived from an EMBL/GenBank/DDBJ whole genome shotgun (WGS) entry which is preliminary data.</text>
</comment>
<feature type="domain" description="DNA mismatch repair protein MutS connector" evidence="2">
    <location>
        <begin position="53"/>
        <end position="118"/>
    </location>
</feature>
<evidence type="ECO:0000259" key="1">
    <source>
        <dbReference type="Pfam" id="PF01624"/>
    </source>
</evidence>
<dbReference type="GO" id="GO:0030983">
    <property type="term" value="F:mismatched DNA binding"/>
    <property type="evidence" value="ECO:0007669"/>
    <property type="project" value="InterPro"/>
</dbReference>
<dbReference type="EMBL" id="JAWXYG010000008">
    <property type="protein sequence ID" value="KAK4265511.1"/>
    <property type="molecule type" value="Genomic_DNA"/>
</dbReference>
<dbReference type="InterPro" id="IPR036678">
    <property type="entry name" value="MutS_con_dom_sf"/>
</dbReference>
<sequence>MTFSGVGKCRQVGICDSGIDDAVQKLVARGYKVGIVEQLETFEEAKAKGANSVSDLNNGSVEYGFAFVDCVALKLWVGSIDDYASCSTLGTLLLQVSPKEVIYERRGLSKEAQKALKKYSLNGSVLKLL</sequence>
<dbReference type="Proteomes" id="UP001293593">
    <property type="component" value="Unassembled WGS sequence"/>
</dbReference>
<organism evidence="3 4">
    <name type="scientific">Acacia crassicarpa</name>
    <name type="common">northern wattle</name>
    <dbReference type="NCBI Taxonomy" id="499986"/>
    <lineage>
        <taxon>Eukaryota</taxon>
        <taxon>Viridiplantae</taxon>
        <taxon>Streptophyta</taxon>
        <taxon>Embryophyta</taxon>
        <taxon>Tracheophyta</taxon>
        <taxon>Spermatophyta</taxon>
        <taxon>Magnoliopsida</taxon>
        <taxon>eudicotyledons</taxon>
        <taxon>Gunneridae</taxon>
        <taxon>Pentapetalae</taxon>
        <taxon>rosids</taxon>
        <taxon>fabids</taxon>
        <taxon>Fabales</taxon>
        <taxon>Fabaceae</taxon>
        <taxon>Caesalpinioideae</taxon>
        <taxon>mimosoid clade</taxon>
        <taxon>Acacieae</taxon>
        <taxon>Acacia</taxon>
    </lineage>
</organism>
<name>A0AAE1MM21_9FABA</name>
<dbReference type="GO" id="GO:0006298">
    <property type="term" value="P:mismatch repair"/>
    <property type="evidence" value="ECO:0007669"/>
    <property type="project" value="InterPro"/>
</dbReference>
<dbReference type="AlphaFoldDB" id="A0AAE1MM21"/>